<comment type="caution">
    <text evidence="3">The sequence shown here is derived from an EMBL/GenBank/DDBJ whole genome shotgun (WGS) entry which is preliminary data.</text>
</comment>
<dbReference type="OrthoDB" id="696293at2759"/>
<dbReference type="AlphaFoldDB" id="A0A6G1CLK9"/>
<keyword evidence="4" id="KW-1185">Reference proteome</keyword>
<evidence type="ECO:0000313" key="3">
    <source>
        <dbReference type="EMBL" id="KAF0901019.1"/>
    </source>
</evidence>
<sequence length="242" mass="26353">MASMLLRAFRHAARSAASAASRSRCAAVEAASSRLASGGAPNRLLGIGLPITSPPSMVRGLSSQPHEDVAESAYHLDPDLFDPEASEVDFVEFVADDKDLASDEALWALYERWCNFFGEERDRDEMNRRFDHFKKNAFLVDRFNKEAIRDGRSHRLELNMFADGKLREQVACKASSRLASGGAPNCLLGIGFPITSPPSMVRGLSSQPHEDVAETASPSTPNSSTLNQYVCVGKITIGAYSQ</sequence>
<feature type="domain" description="Cathepsin propeptide inhibitor" evidence="2">
    <location>
        <begin position="110"/>
        <end position="163"/>
    </location>
</feature>
<dbReference type="InterPro" id="IPR013201">
    <property type="entry name" value="Prot_inhib_I29"/>
</dbReference>
<protein>
    <recommendedName>
        <fullName evidence="2">Cathepsin propeptide inhibitor domain-containing protein</fullName>
    </recommendedName>
</protein>
<dbReference type="EMBL" id="SPHZ02000009">
    <property type="protein sequence ID" value="KAF0901019.1"/>
    <property type="molecule type" value="Genomic_DNA"/>
</dbReference>
<reference evidence="3 4" key="1">
    <citation type="submission" date="2019-11" db="EMBL/GenBank/DDBJ databases">
        <title>Whole genome sequence of Oryza granulata.</title>
        <authorList>
            <person name="Li W."/>
        </authorList>
    </citation>
    <scope>NUCLEOTIDE SEQUENCE [LARGE SCALE GENOMIC DNA]</scope>
    <source>
        <strain evidence="4">cv. Menghai</strain>
        <tissue evidence="3">Leaf</tissue>
    </source>
</reference>
<organism evidence="3 4">
    <name type="scientific">Oryza meyeriana var. granulata</name>
    <dbReference type="NCBI Taxonomy" id="110450"/>
    <lineage>
        <taxon>Eukaryota</taxon>
        <taxon>Viridiplantae</taxon>
        <taxon>Streptophyta</taxon>
        <taxon>Embryophyta</taxon>
        <taxon>Tracheophyta</taxon>
        <taxon>Spermatophyta</taxon>
        <taxon>Magnoliopsida</taxon>
        <taxon>Liliopsida</taxon>
        <taxon>Poales</taxon>
        <taxon>Poaceae</taxon>
        <taxon>BOP clade</taxon>
        <taxon>Oryzoideae</taxon>
        <taxon>Oryzeae</taxon>
        <taxon>Oryzinae</taxon>
        <taxon>Oryza</taxon>
        <taxon>Oryza meyeriana</taxon>
    </lineage>
</organism>
<dbReference type="Proteomes" id="UP000479710">
    <property type="component" value="Unassembled WGS sequence"/>
</dbReference>
<dbReference type="InterPro" id="IPR038765">
    <property type="entry name" value="Papain-like_cys_pep_sf"/>
</dbReference>
<evidence type="ECO:0000313" key="4">
    <source>
        <dbReference type="Proteomes" id="UP000479710"/>
    </source>
</evidence>
<evidence type="ECO:0000259" key="2">
    <source>
        <dbReference type="Pfam" id="PF08246"/>
    </source>
</evidence>
<name>A0A6G1CLK9_9ORYZ</name>
<proteinExistence type="predicted"/>
<evidence type="ECO:0000256" key="1">
    <source>
        <dbReference type="SAM" id="MobiDB-lite"/>
    </source>
</evidence>
<feature type="region of interest" description="Disordered" evidence="1">
    <location>
        <begin position="199"/>
        <end position="222"/>
    </location>
</feature>
<dbReference type="Pfam" id="PF08246">
    <property type="entry name" value="Inhibitor_I29"/>
    <property type="match status" value="1"/>
</dbReference>
<dbReference type="SUPFAM" id="SSF54001">
    <property type="entry name" value="Cysteine proteinases"/>
    <property type="match status" value="1"/>
</dbReference>
<accession>A0A6G1CLK9</accession>
<dbReference type="Gene3D" id="1.10.287.2250">
    <property type="match status" value="1"/>
</dbReference>
<gene>
    <name evidence="3" type="ORF">E2562_037431</name>
</gene>